<comment type="subunit">
    <text evidence="3">Constitutively interacts with CASP4; required for the localization of procaspase 4 to the ER.</text>
</comment>
<dbReference type="Gene3D" id="1.20.120.20">
    <property type="entry name" value="Apolipoprotein"/>
    <property type="match status" value="1"/>
</dbReference>
<comment type="similarity">
    <text evidence="2">Belongs to the TMEM214 family.</text>
</comment>
<dbReference type="Proteomes" id="UP001489004">
    <property type="component" value="Unassembled WGS sequence"/>
</dbReference>
<evidence type="ECO:0000313" key="11">
    <source>
        <dbReference type="EMBL" id="KAK9824106.1"/>
    </source>
</evidence>
<evidence type="ECO:0000256" key="6">
    <source>
        <dbReference type="ARBA" id="ARBA00022824"/>
    </source>
</evidence>
<name>A0AAW1QSH9_9CHLO</name>
<keyword evidence="8" id="KW-0472">Membrane</keyword>
<evidence type="ECO:0000256" key="3">
    <source>
        <dbReference type="ARBA" id="ARBA00011720"/>
    </source>
</evidence>
<comment type="caution">
    <text evidence="11">The sequence shown here is derived from an EMBL/GenBank/DDBJ whole genome shotgun (WGS) entry which is preliminary data.</text>
</comment>
<dbReference type="GO" id="GO:0005789">
    <property type="term" value="C:endoplasmic reticulum membrane"/>
    <property type="evidence" value="ECO:0007669"/>
    <property type="project" value="UniProtKB-SubCell"/>
</dbReference>
<evidence type="ECO:0000313" key="12">
    <source>
        <dbReference type="Proteomes" id="UP001489004"/>
    </source>
</evidence>
<protein>
    <submittedName>
        <fullName evidence="11">Uncharacterized protein</fullName>
    </submittedName>
</protein>
<evidence type="ECO:0000256" key="4">
    <source>
        <dbReference type="ARBA" id="ARBA00022692"/>
    </source>
</evidence>
<evidence type="ECO:0000256" key="8">
    <source>
        <dbReference type="ARBA" id="ARBA00023136"/>
    </source>
</evidence>
<evidence type="ECO:0000256" key="1">
    <source>
        <dbReference type="ARBA" id="ARBA00004477"/>
    </source>
</evidence>
<evidence type="ECO:0000256" key="7">
    <source>
        <dbReference type="ARBA" id="ARBA00022989"/>
    </source>
</evidence>
<dbReference type="InterPro" id="IPR019308">
    <property type="entry name" value="TMEM214"/>
</dbReference>
<keyword evidence="12" id="KW-1185">Reference proteome</keyword>
<dbReference type="GO" id="GO:0005794">
    <property type="term" value="C:Golgi apparatus"/>
    <property type="evidence" value="ECO:0007669"/>
    <property type="project" value="TreeGrafter"/>
</dbReference>
<evidence type="ECO:0000256" key="2">
    <source>
        <dbReference type="ARBA" id="ARBA00007984"/>
    </source>
</evidence>
<comment type="function">
    <text evidence="10">Critical mediator, in cooperation with CASP4, of endoplasmic reticulum-stress induced apoptosis. Required or the activation of CASP4 following endoplasmic reticulum stress.</text>
</comment>
<keyword evidence="4" id="KW-0812">Transmembrane</keyword>
<evidence type="ECO:0000256" key="10">
    <source>
        <dbReference type="ARBA" id="ARBA00024938"/>
    </source>
</evidence>
<accession>A0AAW1QSH9</accession>
<dbReference type="SUPFAM" id="SSF58113">
    <property type="entry name" value="Apolipoprotein A-I"/>
    <property type="match status" value="1"/>
</dbReference>
<proteinExistence type="inferred from homology"/>
<reference evidence="11 12" key="1">
    <citation type="journal article" date="2024" name="Nat. Commun.">
        <title>Phylogenomics reveals the evolutionary origins of lichenization in chlorophyte algae.</title>
        <authorList>
            <person name="Puginier C."/>
            <person name="Libourel C."/>
            <person name="Otte J."/>
            <person name="Skaloud P."/>
            <person name="Haon M."/>
            <person name="Grisel S."/>
            <person name="Petersen M."/>
            <person name="Berrin J.G."/>
            <person name="Delaux P.M."/>
            <person name="Dal Grande F."/>
            <person name="Keller J."/>
        </authorList>
    </citation>
    <scope>NUCLEOTIDE SEQUENCE [LARGE SCALE GENOMIC DNA]</scope>
    <source>
        <strain evidence="11 12">SAG 2043</strain>
    </source>
</reference>
<dbReference type="PANTHER" id="PTHR13448">
    <property type="entry name" value="TRANSMEMBRANE PROTEIN 214"/>
    <property type="match status" value="1"/>
</dbReference>
<keyword evidence="7" id="KW-1133">Transmembrane helix</keyword>
<gene>
    <name evidence="11" type="ORF">WJX72_007770</name>
</gene>
<evidence type="ECO:0000256" key="5">
    <source>
        <dbReference type="ARBA" id="ARBA00022703"/>
    </source>
</evidence>
<organism evidence="11 12">
    <name type="scientific">[Myrmecia] bisecta</name>
    <dbReference type="NCBI Taxonomy" id="41462"/>
    <lineage>
        <taxon>Eukaryota</taxon>
        <taxon>Viridiplantae</taxon>
        <taxon>Chlorophyta</taxon>
        <taxon>core chlorophytes</taxon>
        <taxon>Trebouxiophyceae</taxon>
        <taxon>Trebouxiales</taxon>
        <taxon>Trebouxiaceae</taxon>
        <taxon>Myrmecia</taxon>
    </lineage>
</organism>
<keyword evidence="9" id="KW-0325">Glycoprotein</keyword>
<dbReference type="EMBL" id="JALJOR010000002">
    <property type="protein sequence ID" value="KAK9824106.1"/>
    <property type="molecule type" value="Genomic_DNA"/>
</dbReference>
<dbReference type="AlphaFoldDB" id="A0AAW1QSH9"/>
<keyword evidence="5" id="KW-0053">Apoptosis</keyword>
<sequence length="534" mass="56130">MSQANGGKWVTVKPKKEPLDKATDVPVQELPQPVTEASCSFFATKDISTLARFALVLINTVFEGVPESLSSKTAPPKAKVGLLLMLSLLLRAAPSSLLPICPDLLGRGRMYTSAGRLPFLLWVLSQTSRGDLGAGIAAWLRILLPQILGAELAATASKASAASSSSGPTAGGEGPPGVHKLAAAGAQSCLDYLDSLLGSRISSSEQVGAAEAAQRGYAYTLVSEGKTVPVHEAVVSPGALETLLRASFSTSSQVASAVRTRLQNRYEELRGMALAGIASGGFSASEEVKLALDTAALAEGNGADEELVQQATRNIVACLAASPAAGAAWESRHKHQLRGSTRVLQHLMATAPRSLRPLLRDAQQRTAFLQLLKTLQQRHRFHLQSGKGWQGAAARASDDACTQLTAKVNGSRGAGGCHLTSGVLLAALVGTALVLLSQNAHIQDLAHEVAQSEAFQAATAPLHDAAAKLAPYADDVNAKLRPYVADVSARVTPYWHQASERVLPYVHSVQEQAAPMLDRISTQLAALLHRAHSH</sequence>
<evidence type="ECO:0000256" key="9">
    <source>
        <dbReference type="ARBA" id="ARBA00023180"/>
    </source>
</evidence>
<dbReference type="PANTHER" id="PTHR13448:SF0">
    <property type="entry name" value="TRANSMEMBRANE PROTEIN 214"/>
    <property type="match status" value="1"/>
</dbReference>
<comment type="subcellular location">
    <subcellularLocation>
        <location evidence="1">Endoplasmic reticulum membrane</location>
        <topology evidence="1">Multi-pass membrane protein</topology>
    </subcellularLocation>
</comment>
<keyword evidence="6" id="KW-0256">Endoplasmic reticulum</keyword>